<dbReference type="InterPro" id="IPR018867">
    <property type="entry name" value="Cell_div_borealin"/>
</dbReference>
<evidence type="ECO:0000256" key="10">
    <source>
        <dbReference type="SAM" id="MobiDB-lite"/>
    </source>
</evidence>
<reference evidence="12 13" key="1">
    <citation type="journal article" date="2014" name="Genome Biol. Evol.">
        <title>The secreted proteins of Achlya hypogyna and Thraustotheca clavata identify the ancestral oomycete secretome and reveal gene acquisitions by horizontal gene transfer.</title>
        <authorList>
            <person name="Misner I."/>
            <person name="Blouin N."/>
            <person name="Leonard G."/>
            <person name="Richards T.A."/>
            <person name="Lane C.E."/>
        </authorList>
    </citation>
    <scope>NUCLEOTIDE SEQUENCE [LARGE SCALE GENOMIC DNA]</scope>
    <source>
        <strain evidence="12 13">ATCC 48635</strain>
    </source>
</reference>
<dbReference type="PANTHER" id="PTHR16040:SF7">
    <property type="entry name" value="AUSTRALIN, ISOFORM A-RELATED"/>
    <property type="match status" value="1"/>
</dbReference>
<dbReference type="Proteomes" id="UP000243579">
    <property type="component" value="Unassembled WGS sequence"/>
</dbReference>
<comment type="similarity">
    <text evidence="3">Belongs to the borealin family.</text>
</comment>
<name>A0A1V9YH57_ACHHY</name>
<comment type="caution">
    <text evidence="12">The sequence shown here is derived from an EMBL/GenBank/DDBJ whole genome shotgun (WGS) entry which is preliminary data.</text>
</comment>
<dbReference type="PANTHER" id="PTHR16040">
    <property type="entry name" value="AUSTRALIN, ISOFORM A-RELATED"/>
    <property type="match status" value="1"/>
</dbReference>
<keyword evidence="9" id="KW-0137">Centromere</keyword>
<dbReference type="Pfam" id="PF10444">
    <property type="entry name" value="Nbl1_Borealin_N"/>
    <property type="match status" value="1"/>
</dbReference>
<keyword evidence="5" id="KW-0132">Cell division</keyword>
<evidence type="ECO:0000256" key="8">
    <source>
        <dbReference type="ARBA" id="ARBA00023306"/>
    </source>
</evidence>
<organism evidence="12 13">
    <name type="scientific">Achlya hypogyna</name>
    <name type="common">Oomycete</name>
    <name type="synonym">Protoachlya hypogyna</name>
    <dbReference type="NCBI Taxonomy" id="1202772"/>
    <lineage>
        <taxon>Eukaryota</taxon>
        <taxon>Sar</taxon>
        <taxon>Stramenopiles</taxon>
        <taxon>Oomycota</taxon>
        <taxon>Saprolegniomycetes</taxon>
        <taxon>Saprolegniales</taxon>
        <taxon>Achlyaceae</taxon>
        <taxon>Achlya</taxon>
    </lineage>
</organism>
<dbReference type="GO" id="GO:0051301">
    <property type="term" value="P:cell division"/>
    <property type="evidence" value="ECO:0007669"/>
    <property type="project" value="UniProtKB-KW"/>
</dbReference>
<evidence type="ECO:0000256" key="4">
    <source>
        <dbReference type="ARBA" id="ARBA00022454"/>
    </source>
</evidence>
<feature type="domain" description="Borealin N-terminal" evidence="11">
    <location>
        <begin position="8"/>
        <end position="62"/>
    </location>
</feature>
<keyword evidence="6" id="KW-0498">Mitosis</keyword>
<evidence type="ECO:0000256" key="6">
    <source>
        <dbReference type="ARBA" id="ARBA00022776"/>
    </source>
</evidence>
<keyword evidence="13" id="KW-1185">Reference proteome</keyword>
<evidence type="ECO:0000256" key="2">
    <source>
        <dbReference type="ARBA" id="ARBA00004584"/>
    </source>
</evidence>
<keyword evidence="7" id="KW-0539">Nucleus</keyword>
<comment type="subcellular location">
    <subcellularLocation>
        <location evidence="2">Chromosome</location>
        <location evidence="2">Centromere</location>
    </subcellularLocation>
    <subcellularLocation>
        <location evidence="1">Nucleus</location>
    </subcellularLocation>
</comment>
<evidence type="ECO:0000256" key="7">
    <source>
        <dbReference type="ARBA" id="ARBA00023242"/>
    </source>
</evidence>
<evidence type="ECO:0000256" key="9">
    <source>
        <dbReference type="ARBA" id="ARBA00023328"/>
    </source>
</evidence>
<evidence type="ECO:0000256" key="5">
    <source>
        <dbReference type="ARBA" id="ARBA00022618"/>
    </source>
</evidence>
<evidence type="ECO:0000313" key="13">
    <source>
        <dbReference type="Proteomes" id="UP000243579"/>
    </source>
</evidence>
<evidence type="ECO:0000256" key="1">
    <source>
        <dbReference type="ARBA" id="ARBA00004123"/>
    </source>
</evidence>
<keyword evidence="8" id="KW-0131">Cell cycle</keyword>
<evidence type="ECO:0000256" key="3">
    <source>
        <dbReference type="ARBA" id="ARBA00009914"/>
    </source>
</evidence>
<dbReference type="GO" id="GO:0000775">
    <property type="term" value="C:chromosome, centromeric region"/>
    <property type="evidence" value="ECO:0007669"/>
    <property type="project" value="UniProtKB-SubCell"/>
</dbReference>
<dbReference type="EMBL" id="JNBR01001827">
    <property type="protein sequence ID" value="OQR85052.1"/>
    <property type="molecule type" value="Genomic_DNA"/>
</dbReference>
<accession>A0A1V9YH57</accession>
<gene>
    <name evidence="12" type="ORF">ACHHYP_12416</name>
</gene>
<keyword evidence="4" id="KW-0158">Chromosome</keyword>
<dbReference type="InterPro" id="IPR018851">
    <property type="entry name" value="Borealin_N"/>
</dbReference>
<dbReference type="Gene3D" id="6.10.250.1900">
    <property type="match status" value="1"/>
</dbReference>
<dbReference type="OrthoDB" id="70701at2759"/>
<proteinExistence type="inferred from homology"/>
<evidence type="ECO:0000313" key="12">
    <source>
        <dbReference type="EMBL" id="OQR85052.1"/>
    </source>
</evidence>
<dbReference type="AlphaFoldDB" id="A0A1V9YH57"/>
<protein>
    <recommendedName>
        <fullName evidence="11">Borealin N-terminal domain-containing protein</fullName>
    </recommendedName>
</protein>
<evidence type="ECO:0000259" key="11">
    <source>
        <dbReference type="Pfam" id="PF10444"/>
    </source>
</evidence>
<feature type="region of interest" description="Disordered" evidence="10">
    <location>
        <begin position="89"/>
        <end position="137"/>
    </location>
</feature>
<sequence>MDRAALLQKKLREMDDQVEERCKKMQKLVDEHVAAMKTEFARDLMTLPENILNMPLDQFIEKFNGNLDAAGPTQRRTSLRIRNQSISKYTTPSKTVESETPSRRRSLRTPSTVRRRKEGEVTYSERGSPIDPNDGIKGKPKLFVMLDEQDMAHMNLRLVDDKTNVETEIDFSDAGALERLRKEGKEDLAILQVQKYKQRMQAYCDDIMAKLAEGMS</sequence>
<dbReference type="GO" id="GO:0005634">
    <property type="term" value="C:nucleus"/>
    <property type="evidence" value="ECO:0007669"/>
    <property type="project" value="UniProtKB-SubCell"/>
</dbReference>